<reference evidence="2" key="1">
    <citation type="submission" date="2023-05" db="EMBL/GenBank/DDBJ databases">
        <title>Nepenthes gracilis genome sequencing.</title>
        <authorList>
            <person name="Fukushima K."/>
        </authorList>
    </citation>
    <scope>NUCLEOTIDE SEQUENCE</scope>
    <source>
        <strain evidence="2">SING2019-196</strain>
    </source>
</reference>
<evidence type="ECO:0000313" key="3">
    <source>
        <dbReference type="Proteomes" id="UP001279734"/>
    </source>
</evidence>
<evidence type="ECO:0000259" key="1">
    <source>
        <dbReference type="PROSITE" id="PS52045"/>
    </source>
</evidence>
<proteinExistence type="predicted"/>
<accession>A0AAD3XF44</accession>
<evidence type="ECO:0000313" key="2">
    <source>
        <dbReference type="EMBL" id="GMH02547.1"/>
    </source>
</evidence>
<dbReference type="PANTHER" id="PTHR31589">
    <property type="entry name" value="PROTEIN, PUTATIVE (DUF239)-RELATED-RELATED"/>
    <property type="match status" value="1"/>
</dbReference>
<dbReference type="Pfam" id="PF03080">
    <property type="entry name" value="Neprosin"/>
    <property type="match status" value="1"/>
</dbReference>
<dbReference type="Proteomes" id="UP001279734">
    <property type="component" value="Unassembled WGS sequence"/>
</dbReference>
<feature type="domain" description="Neprosin PEP catalytic" evidence="1">
    <location>
        <begin position="1"/>
        <end position="182"/>
    </location>
</feature>
<organism evidence="2 3">
    <name type="scientific">Nepenthes gracilis</name>
    <name type="common">Slender pitcher plant</name>
    <dbReference type="NCBI Taxonomy" id="150966"/>
    <lineage>
        <taxon>Eukaryota</taxon>
        <taxon>Viridiplantae</taxon>
        <taxon>Streptophyta</taxon>
        <taxon>Embryophyta</taxon>
        <taxon>Tracheophyta</taxon>
        <taxon>Spermatophyta</taxon>
        <taxon>Magnoliopsida</taxon>
        <taxon>eudicotyledons</taxon>
        <taxon>Gunneridae</taxon>
        <taxon>Pentapetalae</taxon>
        <taxon>Caryophyllales</taxon>
        <taxon>Nepenthaceae</taxon>
        <taxon>Nepenthes</taxon>
    </lineage>
</organism>
<dbReference type="InterPro" id="IPR004314">
    <property type="entry name" value="Neprosin"/>
</dbReference>
<protein>
    <recommendedName>
        <fullName evidence="1">Neprosin PEP catalytic domain-containing protein</fullName>
    </recommendedName>
</protein>
<dbReference type="InterPro" id="IPR053168">
    <property type="entry name" value="Glutamic_endopeptidase"/>
</dbReference>
<dbReference type="AlphaFoldDB" id="A0AAD3XF44"/>
<gene>
    <name evidence="2" type="ORF">Nepgr_004386</name>
</gene>
<name>A0AAD3XF44_NEPGR</name>
<dbReference type="PANTHER" id="PTHR31589:SF223">
    <property type="entry name" value="PROTEIN, PUTATIVE (DUF239)-RELATED"/>
    <property type="match status" value="1"/>
</dbReference>
<dbReference type="PROSITE" id="PS52045">
    <property type="entry name" value="NEPROSIN_PEP_CD"/>
    <property type="match status" value="1"/>
</dbReference>
<keyword evidence="3" id="KW-1185">Reference proteome</keyword>
<dbReference type="EMBL" id="BSYO01000003">
    <property type="protein sequence ID" value="GMH02547.1"/>
    <property type="molecule type" value="Genomic_DNA"/>
</dbReference>
<comment type="caution">
    <text evidence="2">The sequence shown here is derived from an EMBL/GenBank/DDBJ whole genome shotgun (WGS) entry which is preliminary data.</text>
</comment>
<sequence>MRSKTFSTEVEALKLGFKDGGCPEGTVPIRRVKRNDLIQIKVFTEEYASRLNLNGYQPSNATHDIYSGNWWLAIEKNITLIGFWPKKIFTSLAEYGSFVACGGQVYSPPGQPDPPMGSGFRPKIDLFYDGYCRDFAIVNEKHEIEPAMDVEEYSNYDTYKVKDIGIVKGFGHILVYGGPNKP</sequence>